<keyword evidence="11" id="KW-1185">Reference proteome</keyword>
<dbReference type="InterPro" id="IPR038765">
    <property type="entry name" value="Papain-like_cys_pep_sf"/>
</dbReference>
<evidence type="ECO:0000259" key="9">
    <source>
        <dbReference type="SMART" id="SM00848"/>
    </source>
</evidence>
<dbReference type="PROSITE" id="PS00139">
    <property type="entry name" value="THIOL_PROTEASE_CYS"/>
    <property type="match status" value="1"/>
</dbReference>
<comment type="similarity">
    <text evidence="1">Belongs to the peptidase C1 family.</text>
</comment>
<evidence type="ECO:0000259" key="8">
    <source>
        <dbReference type="SMART" id="SM00645"/>
    </source>
</evidence>
<dbReference type="SUPFAM" id="SSF54001">
    <property type="entry name" value="Cysteine proteinases"/>
    <property type="match status" value="1"/>
</dbReference>
<evidence type="ECO:0000256" key="1">
    <source>
        <dbReference type="ARBA" id="ARBA00008455"/>
    </source>
</evidence>
<dbReference type="PANTHER" id="PTHR12411">
    <property type="entry name" value="CYSTEINE PROTEASE FAMILY C1-RELATED"/>
    <property type="match status" value="1"/>
</dbReference>
<dbReference type="SMART" id="SM00848">
    <property type="entry name" value="Inhibitor_I29"/>
    <property type="match status" value="1"/>
</dbReference>
<dbReference type="InterPro" id="IPR013128">
    <property type="entry name" value="Peptidase_C1A"/>
</dbReference>
<reference evidence="10 11" key="1">
    <citation type="journal article" date="2024" name="bioRxiv">
        <title>A reference genome for Trichogramma kaykai: A tiny desert-dwelling parasitoid wasp with competing sex-ratio distorters.</title>
        <authorList>
            <person name="Culotta J."/>
            <person name="Lindsey A.R."/>
        </authorList>
    </citation>
    <scope>NUCLEOTIDE SEQUENCE [LARGE SCALE GENOMIC DNA]</scope>
    <source>
        <strain evidence="10 11">KSX58</strain>
    </source>
</reference>
<dbReference type="InterPro" id="IPR025661">
    <property type="entry name" value="Pept_asp_AS"/>
</dbReference>
<dbReference type="InterPro" id="IPR000668">
    <property type="entry name" value="Peptidase_C1A_C"/>
</dbReference>
<dbReference type="Pfam" id="PF08246">
    <property type="entry name" value="Inhibitor_I29"/>
    <property type="match status" value="1"/>
</dbReference>
<dbReference type="PROSITE" id="PS00639">
    <property type="entry name" value="THIOL_PROTEASE_HIS"/>
    <property type="match status" value="1"/>
</dbReference>
<dbReference type="GO" id="GO:0008234">
    <property type="term" value="F:cysteine-type peptidase activity"/>
    <property type="evidence" value="ECO:0007669"/>
    <property type="project" value="UniProtKB-KW"/>
</dbReference>
<gene>
    <name evidence="10" type="ORF">TKK_012204</name>
</gene>
<feature type="signal peptide" evidence="7">
    <location>
        <begin position="1"/>
        <end position="18"/>
    </location>
</feature>
<organism evidence="10 11">
    <name type="scientific">Trichogramma kaykai</name>
    <dbReference type="NCBI Taxonomy" id="54128"/>
    <lineage>
        <taxon>Eukaryota</taxon>
        <taxon>Metazoa</taxon>
        <taxon>Ecdysozoa</taxon>
        <taxon>Arthropoda</taxon>
        <taxon>Hexapoda</taxon>
        <taxon>Insecta</taxon>
        <taxon>Pterygota</taxon>
        <taxon>Neoptera</taxon>
        <taxon>Endopterygota</taxon>
        <taxon>Hymenoptera</taxon>
        <taxon>Apocrita</taxon>
        <taxon>Proctotrupomorpha</taxon>
        <taxon>Chalcidoidea</taxon>
        <taxon>Trichogrammatidae</taxon>
        <taxon>Trichogramma</taxon>
    </lineage>
</organism>
<dbReference type="GO" id="GO:0006508">
    <property type="term" value="P:proteolysis"/>
    <property type="evidence" value="ECO:0007669"/>
    <property type="project" value="UniProtKB-KW"/>
</dbReference>
<dbReference type="EMBL" id="JBJJXI010000098">
    <property type="protein sequence ID" value="KAL3393328.1"/>
    <property type="molecule type" value="Genomic_DNA"/>
</dbReference>
<dbReference type="AlphaFoldDB" id="A0ABD2WJZ2"/>
<dbReference type="SMART" id="SM00645">
    <property type="entry name" value="Pept_C1"/>
    <property type="match status" value="1"/>
</dbReference>
<evidence type="ECO:0008006" key="12">
    <source>
        <dbReference type="Google" id="ProtNLM"/>
    </source>
</evidence>
<keyword evidence="6" id="KW-1015">Disulfide bond</keyword>
<keyword evidence="7" id="KW-0732">Signal</keyword>
<evidence type="ECO:0000256" key="6">
    <source>
        <dbReference type="ARBA" id="ARBA00023157"/>
    </source>
</evidence>
<dbReference type="PROSITE" id="PS00640">
    <property type="entry name" value="THIOL_PROTEASE_ASN"/>
    <property type="match status" value="1"/>
</dbReference>
<comment type="caution">
    <text evidence="10">The sequence shown here is derived from an EMBL/GenBank/DDBJ whole genome shotgun (WGS) entry which is preliminary data.</text>
</comment>
<keyword evidence="3" id="KW-0378">Hydrolase</keyword>
<evidence type="ECO:0000256" key="3">
    <source>
        <dbReference type="ARBA" id="ARBA00022801"/>
    </source>
</evidence>
<protein>
    <recommendedName>
        <fullName evidence="12">Cathepsin L</fullName>
    </recommendedName>
</protein>
<dbReference type="Proteomes" id="UP001627154">
    <property type="component" value="Unassembled WGS sequence"/>
</dbReference>
<feature type="domain" description="Peptidase C1A papain C-terminal" evidence="8">
    <location>
        <begin position="123"/>
        <end position="339"/>
    </location>
</feature>
<evidence type="ECO:0000256" key="2">
    <source>
        <dbReference type="ARBA" id="ARBA00022670"/>
    </source>
</evidence>
<sequence>MKSILVLLLVALAAVAQAISFVDLVQEEWRVFKAEHRKGYGSDIEEKFRMKIFMENKHKIAKHNAKYEQGLVSYKLKLNKYSDMLHHEFVNTLNGFNKTKPGMLRSYQKPVGAKFVTPAHVELPKHVDWRKEGAVTEVKDQGHCGSCWSFSATGALEAQHYRQTGKLVSLSEQNLIDCSGKYGNNGCNGGLMDNAFKYIRDNKGIDTEQSYQYEAMDDECRYSPRNSGAEDVGFVDIPEGDEHKLMAALATIGPVSVAIDASHETFQLYSEGVYYEPECSSTELDHGVLVVGYGTDHNGTDYWLVKNSWGTTWGDKGYIKMARNKDNHCGIASSASYPLV</sequence>
<keyword evidence="4" id="KW-0788">Thiol protease</keyword>
<dbReference type="PRINTS" id="PR00705">
    <property type="entry name" value="PAPAIN"/>
</dbReference>
<dbReference type="CDD" id="cd02248">
    <property type="entry name" value="Peptidase_C1A"/>
    <property type="match status" value="1"/>
</dbReference>
<evidence type="ECO:0000313" key="11">
    <source>
        <dbReference type="Proteomes" id="UP001627154"/>
    </source>
</evidence>
<keyword evidence="2" id="KW-0645">Protease</keyword>
<dbReference type="FunFam" id="3.90.70.10:FF:000006">
    <property type="entry name" value="Cathepsin S"/>
    <property type="match status" value="1"/>
</dbReference>
<keyword evidence="5" id="KW-0865">Zymogen</keyword>
<dbReference type="InterPro" id="IPR013201">
    <property type="entry name" value="Prot_inhib_I29"/>
</dbReference>
<dbReference type="InterPro" id="IPR000169">
    <property type="entry name" value="Pept_cys_AS"/>
</dbReference>
<feature type="chain" id="PRO_5044765384" description="Cathepsin L" evidence="7">
    <location>
        <begin position="19"/>
        <end position="340"/>
    </location>
</feature>
<evidence type="ECO:0000256" key="7">
    <source>
        <dbReference type="SAM" id="SignalP"/>
    </source>
</evidence>
<evidence type="ECO:0000256" key="5">
    <source>
        <dbReference type="ARBA" id="ARBA00023145"/>
    </source>
</evidence>
<dbReference type="Pfam" id="PF00112">
    <property type="entry name" value="Peptidase_C1"/>
    <property type="match status" value="1"/>
</dbReference>
<accession>A0ABD2WJZ2</accession>
<dbReference type="InterPro" id="IPR025660">
    <property type="entry name" value="Pept_his_AS"/>
</dbReference>
<evidence type="ECO:0000256" key="4">
    <source>
        <dbReference type="ARBA" id="ARBA00022807"/>
    </source>
</evidence>
<proteinExistence type="inferred from homology"/>
<name>A0ABD2WJZ2_9HYME</name>
<dbReference type="InterPro" id="IPR039417">
    <property type="entry name" value="Peptidase_C1A_papain-like"/>
</dbReference>
<feature type="domain" description="Cathepsin propeptide inhibitor" evidence="9">
    <location>
        <begin position="29"/>
        <end position="89"/>
    </location>
</feature>
<evidence type="ECO:0000313" key="10">
    <source>
        <dbReference type="EMBL" id="KAL3393328.1"/>
    </source>
</evidence>
<dbReference type="Gene3D" id="3.90.70.10">
    <property type="entry name" value="Cysteine proteinases"/>
    <property type="match status" value="1"/>
</dbReference>